<dbReference type="OrthoDB" id="214814at2"/>
<keyword evidence="2" id="KW-1185">Reference proteome</keyword>
<evidence type="ECO:0000313" key="1">
    <source>
        <dbReference type="EMBL" id="RPD42108.1"/>
    </source>
</evidence>
<organism evidence="1 2">
    <name type="scientific">Chitinophaga barathri</name>
    <dbReference type="NCBI Taxonomy" id="1647451"/>
    <lineage>
        <taxon>Bacteria</taxon>
        <taxon>Pseudomonadati</taxon>
        <taxon>Bacteroidota</taxon>
        <taxon>Chitinophagia</taxon>
        <taxon>Chitinophagales</taxon>
        <taxon>Chitinophagaceae</taxon>
        <taxon>Chitinophaga</taxon>
    </lineage>
</organism>
<name>A0A3N4MET7_9BACT</name>
<evidence type="ECO:0000313" key="2">
    <source>
        <dbReference type="Proteomes" id="UP000279089"/>
    </source>
</evidence>
<gene>
    <name evidence="1" type="ORF">EG028_08160</name>
</gene>
<dbReference type="Proteomes" id="UP000279089">
    <property type="component" value="Unassembled WGS sequence"/>
</dbReference>
<dbReference type="AlphaFoldDB" id="A0A3N4MET7"/>
<dbReference type="EMBL" id="RMBX01000003">
    <property type="protein sequence ID" value="RPD42108.1"/>
    <property type="molecule type" value="Genomic_DNA"/>
</dbReference>
<comment type="caution">
    <text evidence="1">The sequence shown here is derived from an EMBL/GenBank/DDBJ whole genome shotgun (WGS) entry which is preliminary data.</text>
</comment>
<sequence length="131" mass="14431">MPVTLTMTDESAGGKVLRELEISFASELTTISDIITTRVRAEVEAYNNKMPEYFNGLIQPGDAERTINGFKIKAHKKVDASQQCATALDAYTKNGFFVLVDNIQSTSLDQMVLINENTRISFIKLTPLVGG</sequence>
<accession>A0A3N4MET7</accession>
<dbReference type="RefSeq" id="WP_120515084.1">
    <property type="nucleotide sequence ID" value="NZ_QXZY01000002.1"/>
</dbReference>
<protein>
    <submittedName>
        <fullName evidence="1">Uncharacterized protein</fullName>
    </submittedName>
</protein>
<reference evidence="2" key="1">
    <citation type="submission" date="2018-11" db="EMBL/GenBank/DDBJ databases">
        <title>Chitinophaga lutea sp.nov., isolate from arsenic contaminated soil.</title>
        <authorList>
            <person name="Zong Y."/>
        </authorList>
    </citation>
    <scope>NUCLEOTIDE SEQUENCE [LARGE SCALE GENOMIC DNA]</scope>
    <source>
        <strain evidence="2">YLT18</strain>
    </source>
</reference>
<proteinExistence type="predicted"/>